<dbReference type="Proteomes" id="UP000305196">
    <property type="component" value="Chromosome 6"/>
</dbReference>
<evidence type="ECO:0000259" key="1">
    <source>
        <dbReference type="PROSITE" id="PS51286"/>
    </source>
</evidence>
<evidence type="ECO:0000313" key="3">
    <source>
        <dbReference type="Proteomes" id="UP000305196"/>
    </source>
</evidence>
<dbReference type="VEuPathDB" id="PlasmoDB:PVX_111480"/>
<evidence type="ECO:0000313" key="2">
    <source>
        <dbReference type="EMBL" id="SCO71617.1"/>
    </source>
</evidence>
<dbReference type="GO" id="GO:0006281">
    <property type="term" value="P:DNA repair"/>
    <property type="evidence" value="ECO:0007669"/>
    <property type="project" value="UniProtKB-ARBA"/>
</dbReference>
<dbReference type="Gene3D" id="3.40.960.10">
    <property type="entry name" value="VSR Endonuclease"/>
    <property type="match status" value="1"/>
</dbReference>
<feature type="domain" description="RAP" evidence="1">
    <location>
        <begin position="423"/>
        <end position="473"/>
    </location>
</feature>
<reference evidence="2 3" key="1">
    <citation type="submission" date="2016-07" db="EMBL/GenBank/DDBJ databases">
        <authorList>
            <consortium name="Pathogen Informatics"/>
        </authorList>
    </citation>
    <scope>NUCLEOTIDE SEQUENCE [LARGE SCALE GENOMIC DNA]</scope>
</reference>
<sequence length="473" mass="53793">MHVKASWASGKACPVGKSHLGGEISTKSASTRWSLPPPLLTMMQLKSKQTGLRRLARLFTNGAQLGQAAWEVGHPPPEGAERRKLPLGMTIKNSIGKNKLLYLMKSMQLVNLTEKETLNTVSTMLSDYTNEMTASEMGFILHTFCKLKFVKYSLCRKVIKSLLSRKPVFGDMRTLTQLLIDLHKMGSLDLTVLTFLTQHYLRGSLHRFSLFDLAMILHVYNKHSYNDGETVREICGVIEGAFLPIVAQDKGVLTTILLSLSMLQLNRDLYVHLLRQHVHNRYAQFEAKYLCNVVYSVALWLVGDCERADLIKGESTHLLGGPEVDVLREVLRDVTALLLRNVSVLKNEELKQAHIALYLLRELGGDCEQAIDQIERKKIKNTLTVSKMQKQLEKLLKEMGLKADREFPVGPYVLDFALQKKRACIEVNGFTHYYTFGGELNAKSRLKYFILRRLHWKVLTVEYTSWKNKSKEG</sequence>
<protein>
    <submittedName>
        <fullName evidence="2">RAP protein, putative</fullName>
    </submittedName>
</protein>
<dbReference type="VEuPathDB" id="PlasmoDB:PVW1_060016200"/>
<dbReference type="EMBL" id="LT615261">
    <property type="protein sequence ID" value="SCO71617.1"/>
    <property type="molecule type" value="Genomic_DNA"/>
</dbReference>
<dbReference type="SUPFAM" id="SSF52980">
    <property type="entry name" value="Restriction endonuclease-like"/>
    <property type="match status" value="1"/>
</dbReference>
<organism evidence="2 3">
    <name type="scientific">Plasmodium vivax</name>
    <name type="common">malaria parasite P. vivax</name>
    <dbReference type="NCBI Taxonomy" id="5855"/>
    <lineage>
        <taxon>Eukaryota</taxon>
        <taxon>Sar</taxon>
        <taxon>Alveolata</taxon>
        <taxon>Apicomplexa</taxon>
        <taxon>Aconoidasida</taxon>
        <taxon>Haemosporida</taxon>
        <taxon>Plasmodiidae</taxon>
        <taxon>Plasmodium</taxon>
        <taxon>Plasmodium (Plasmodium)</taxon>
    </lineage>
</organism>
<dbReference type="InterPro" id="IPR013584">
    <property type="entry name" value="RAP"/>
</dbReference>
<dbReference type="PROSITE" id="PS51286">
    <property type="entry name" value="RAP"/>
    <property type="match status" value="1"/>
</dbReference>
<dbReference type="InterPro" id="IPR011335">
    <property type="entry name" value="Restrct_endonuc-II-like"/>
</dbReference>
<accession>A0A1G4H9L5</accession>
<dbReference type="VEuPathDB" id="PlasmoDB:PVPAM_060020800"/>
<dbReference type="AlphaFoldDB" id="A0A1G4H9L5"/>
<name>A0A1G4H9L5_PLAVI</name>
<proteinExistence type="predicted"/>
<gene>
    <name evidence="2" type="ORF">PVC01_060015400</name>
</gene>
<dbReference type="VEuPathDB" id="PlasmoDB:PVP01_0609800"/>
<dbReference type="Pfam" id="PF08373">
    <property type="entry name" value="RAP"/>
    <property type="match status" value="1"/>
</dbReference>